<dbReference type="RefSeq" id="WP_073371434.1">
    <property type="nucleotide sequence ID" value="NZ_FQWB01000006.1"/>
</dbReference>
<dbReference type="OrthoDB" id="9815944at2"/>
<dbReference type="AlphaFoldDB" id="A0A1M5MMJ7"/>
<dbReference type="Proteomes" id="UP000184516">
    <property type="component" value="Unassembled WGS sequence"/>
</dbReference>
<proteinExistence type="predicted"/>
<keyword evidence="1" id="KW-0175">Coiled coil</keyword>
<evidence type="ECO:0000313" key="2">
    <source>
        <dbReference type="EMBL" id="SHG78003.1"/>
    </source>
</evidence>
<sequence length="426" mass="49311">MKENKILQKLLNEKYNSLVLQEKELVIKHFVSLMSHNSDFEDSRRLTSDLFHKLENEDRNCVSILYGCIGGFIIHRTFSPEYKKEFKIVIIDKQIEDFVKEIPVKEKSGVMLNLYKILESTIGIKLKVRNAFKLGGKELGLGVGMLKIDAFEIIIAKDNDVETVIEDMRDLFKLNSKLEVIENENLKLKTRIQELNKINKPLIISEGKTDWKHFISALRYFHNKNEFELIREDWFLKFGLELDVKNSICGTNFILECCVSELNSILKSFVNFSRFENAKSSNKKIGIFDSDEKSANIFSDEKSQTFSIKIEPENISTEMLYSDEEIKTNIDGKRLFIGDEFDKKTKRHFINKDLSLGGNGDNSILNKAGLRKIIDNYVFNSNGDNVALTKEIFAQKVFLGEINISDESWENFRHIFNKLNNILIVN</sequence>
<protein>
    <submittedName>
        <fullName evidence="2">Uncharacterized protein</fullName>
    </submittedName>
</protein>
<accession>A0A1M5MMJ7</accession>
<dbReference type="STRING" id="468056.SAMN05443549_106203"/>
<organism evidence="2 3">
    <name type="scientific">Flavobacterium fluvii</name>
    <dbReference type="NCBI Taxonomy" id="468056"/>
    <lineage>
        <taxon>Bacteria</taxon>
        <taxon>Pseudomonadati</taxon>
        <taxon>Bacteroidota</taxon>
        <taxon>Flavobacteriia</taxon>
        <taxon>Flavobacteriales</taxon>
        <taxon>Flavobacteriaceae</taxon>
        <taxon>Flavobacterium</taxon>
    </lineage>
</organism>
<keyword evidence="3" id="KW-1185">Reference proteome</keyword>
<reference evidence="3" key="1">
    <citation type="submission" date="2016-11" db="EMBL/GenBank/DDBJ databases">
        <authorList>
            <person name="Varghese N."/>
            <person name="Submissions S."/>
        </authorList>
    </citation>
    <scope>NUCLEOTIDE SEQUENCE [LARGE SCALE GENOMIC DNA]</scope>
    <source>
        <strain evidence="3">DSM 19978</strain>
    </source>
</reference>
<name>A0A1M5MMJ7_9FLAO</name>
<evidence type="ECO:0000256" key="1">
    <source>
        <dbReference type="SAM" id="Coils"/>
    </source>
</evidence>
<feature type="coiled-coil region" evidence="1">
    <location>
        <begin position="171"/>
        <end position="198"/>
    </location>
</feature>
<evidence type="ECO:0000313" key="3">
    <source>
        <dbReference type="Proteomes" id="UP000184516"/>
    </source>
</evidence>
<dbReference type="EMBL" id="FQWB01000006">
    <property type="protein sequence ID" value="SHG78003.1"/>
    <property type="molecule type" value="Genomic_DNA"/>
</dbReference>
<gene>
    <name evidence="2" type="ORF">SAMN05443549_106203</name>
</gene>